<reference evidence="10 11" key="1">
    <citation type="submission" date="2024-04" db="EMBL/GenBank/DDBJ databases">
        <title>Novel species of the genus Ideonella isolated from streams.</title>
        <authorList>
            <person name="Lu H."/>
        </authorList>
    </citation>
    <scope>NUCLEOTIDE SEQUENCE [LARGE SCALE GENOMIC DNA]</scope>
    <source>
        <strain evidence="10 11">LYT19W</strain>
    </source>
</reference>
<evidence type="ECO:0000256" key="5">
    <source>
        <dbReference type="ARBA" id="ARBA00023295"/>
    </source>
</evidence>
<keyword evidence="2 7" id="KW-0378">Hydrolase</keyword>
<dbReference type="InterPro" id="IPR017853">
    <property type="entry name" value="GH"/>
</dbReference>
<dbReference type="InterPro" id="IPR001547">
    <property type="entry name" value="Glyco_hydro_5"/>
</dbReference>
<comment type="caution">
    <text evidence="10">The sequence shown here is derived from an EMBL/GenBank/DDBJ whole genome shotgun (WGS) entry which is preliminary data.</text>
</comment>
<dbReference type="Pfam" id="PF00150">
    <property type="entry name" value="Cellulase"/>
    <property type="match status" value="1"/>
</dbReference>
<evidence type="ECO:0000256" key="8">
    <source>
        <dbReference type="SAM" id="SignalP"/>
    </source>
</evidence>
<keyword evidence="11" id="KW-1185">Reference proteome</keyword>
<dbReference type="GO" id="GO:0016787">
    <property type="term" value="F:hydrolase activity"/>
    <property type="evidence" value="ECO:0007669"/>
    <property type="project" value="UniProtKB-KW"/>
</dbReference>
<dbReference type="Proteomes" id="UP001379945">
    <property type="component" value="Unassembled WGS sequence"/>
</dbReference>
<evidence type="ECO:0000256" key="3">
    <source>
        <dbReference type="ARBA" id="ARBA00023001"/>
    </source>
</evidence>
<keyword evidence="3" id="KW-0136">Cellulose degradation</keyword>
<evidence type="ECO:0000256" key="4">
    <source>
        <dbReference type="ARBA" id="ARBA00023277"/>
    </source>
</evidence>
<comment type="similarity">
    <text evidence="1 7">Belongs to the glycosyl hydrolase 5 (cellulase A) family.</text>
</comment>
<evidence type="ECO:0000256" key="7">
    <source>
        <dbReference type="RuleBase" id="RU361153"/>
    </source>
</evidence>
<dbReference type="PANTHER" id="PTHR31297">
    <property type="entry name" value="GLUCAN ENDO-1,6-BETA-GLUCOSIDASE B"/>
    <property type="match status" value="1"/>
</dbReference>
<evidence type="ECO:0000313" key="11">
    <source>
        <dbReference type="Proteomes" id="UP001379945"/>
    </source>
</evidence>
<dbReference type="EMBL" id="JBBUTI010000001">
    <property type="protein sequence ID" value="MEK8045226.1"/>
    <property type="molecule type" value="Genomic_DNA"/>
</dbReference>
<dbReference type="RefSeq" id="WP_341397370.1">
    <property type="nucleotide sequence ID" value="NZ_JBBUTI010000001.1"/>
</dbReference>
<proteinExistence type="inferred from homology"/>
<evidence type="ECO:0000259" key="9">
    <source>
        <dbReference type="Pfam" id="PF00150"/>
    </source>
</evidence>
<name>A0ABU9C2R3_9BURK</name>
<accession>A0ABU9C2R3</accession>
<keyword evidence="8" id="KW-0732">Signal</keyword>
<keyword evidence="5 7" id="KW-0326">Glycosidase</keyword>
<feature type="domain" description="Glycoside hydrolase family 5" evidence="9">
    <location>
        <begin position="69"/>
        <end position="360"/>
    </location>
</feature>
<keyword evidence="6" id="KW-0624">Polysaccharide degradation</keyword>
<dbReference type="InterPro" id="IPR050386">
    <property type="entry name" value="Glycosyl_hydrolase_5"/>
</dbReference>
<keyword evidence="4" id="KW-0119">Carbohydrate metabolism</keyword>
<evidence type="ECO:0000256" key="2">
    <source>
        <dbReference type="ARBA" id="ARBA00022801"/>
    </source>
</evidence>
<sequence length="390" mass="42762">MNQNKRTFTTRLLTLAGGAASAGPLAAISALATTSGTAQAQSKAGAMRELTSTQLARQMGTGWNLGNSLEAIGGETAWGNPRVTQAFIDAVKAAGFKTIRIPVAWHDHADAQDRIRPEWMARVSEVVGYARKAGLYVMINMHWDGGWMQPTYAAQDMANARLVTLWKQIATHFRDHDDFLLFAGTNEVMVDGDWGTPKPENVKVQNGFNQLFVDTVRATGGNNATRHLVVQGFNTNIEHTLNFVVLPKDSARERLMMEVHFYDPYEFALDDKGSVWQWGAGATDKTAVANWGDEAHVSQQFARMKARFADRGVPVILGEFGVIARTTRAGSEKYREAWNGHVARVAIANGMVPVYWDNGGTGEHGMGVFDRHTGRQAYPAVIKAIVSADR</sequence>
<evidence type="ECO:0000256" key="6">
    <source>
        <dbReference type="ARBA" id="ARBA00023326"/>
    </source>
</evidence>
<gene>
    <name evidence="10" type="ORF">AACH00_02565</name>
</gene>
<evidence type="ECO:0000256" key="1">
    <source>
        <dbReference type="ARBA" id="ARBA00005641"/>
    </source>
</evidence>
<feature type="chain" id="PRO_5046670106" evidence="8">
    <location>
        <begin position="41"/>
        <end position="390"/>
    </location>
</feature>
<organism evidence="10 11">
    <name type="scientific">Ideonella margarita</name>
    <dbReference type="NCBI Taxonomy" id="2984191"/>
    <lineage>
        <taxon>Bacteria</taxon>
        <taxon>Pseudomonadati</taxon>
        <taxon>Pseudomonadota</taxon>
        <taxon>Betaproteobacteria</taxon>
        <taxon>Burkholderiales</taxon>
        <taxon>Sphaerotilaceae</taxon>
        <taxon>Ideonella</taxon>
    </lineage>
</organism>
<evidence type="ECO:0000313" key="10">
    <source>
        <dbReference type="EMBL" id="MEK8045226.1"/>
    </source>
</evidence>
<dbReference type="SUPFAM" id="SSF51445">
    <property type="entry name" value="(Trans)glycosidases"/>
    <property type="match status" value="1"/>
</dbReference>
<dbReference type="Gene3D" id="3.20.20.80">
    <property type="entry name" value="Glycosidases"/>
    <property type="match status" value="1"/>
</dbReference>
<feature type="signal peptide" evidence="8">
    <location>
        <begin position="1"/>
        <end position="40"/>
    </location>
</feature>
<dbReference type="PANTHER" id="PTHR31297:SF41">
    <property type="entry name" value="ENDOGLUCANASE, PUTATIVE (AFU_ORTHOLOGUE AFUA_5G01830)-RELATED"/>
    <property type="match status" value="1"/>
</dbReference>
<protein>
    <submittedName>
        <fullName evidence="10">Glycoside hydrolase family 5 protein</fullName>
    </submittedName>
</protein>